<feature type="transmembrane region" description="Helical" evidence="5">
    <location>
        <begin position="371"/>
        <end position="389"/>
    </location>
</feature>
<keyword evidence="3 5" id="KW-1133">Transmembrane helix</keyword>
<dbReference type="PANTHER" id="PTHR37422:SF17">
    <property type="entry name" value="O-ANTIGEN LIGASE"/>
    <property type="match status" value="1"/>
</dbReference>
<name>A0ABT0HKT4_9BACT</name>
<keyword evidence="7" id="KW-0436">Ligase</keyword>
<proteinExistence type="predicted"/>
<comment type="caution">
    <text evidence="7">The sequence shown here is derived from an EMBL/GenBank/DDBJ whole genome shotgun (WGS) entry which is preliminary data.</text>
</comment>
<dbReference type="InterPro" id="IPR007016">
    <property type="entry name" value="O-antigen_ligase-rel_domated"/>
</dbReference>
<evidence type="ECO:0000256" key="2">
    <source>
        <dbReference type="ARBA" id="ARBA00022692"/>
    </source>
</evidence>
<dbReference type="PANTHER" id="PTHR37422">
    <property type="entry name" value="TEICHURONIC ACID BIOSYNTHESIS PROTEIN TUAE"/>
    <property type="match status" value="1"/>
</dbReference>
<comment type="subcellular location">
    <subcellularLocation>
        <location evidence="1">Membrane</location>
        <topology evidence="1">Multi-pass membrane protein</topology>
    </subcellularLocation>
</comment>
<feature type="transmembrane region" description="Helical" evidence="5">
    <location>
        <begin position="54"/>
        <end position="70"/>
    </location>
</feature>
<dbReference type="GO" id="GO:0016874">
    <property type="term" value="F:ligase activity"/>
    <property type="evidence" value="ECO:0007669"/>
    <property type="project" value="UniProtKB-KW"/>
</dbReference>
<evidence type="ECO:0000256" key="5">
    <source>
        <dbReference type="SAM" id="Phobius"/>
    </source>
</evidence>
<feature type="transmembrane region" description="Helical" evidence="5">
    <location>
        <begin position="115"/>
        <end position="134"/>
    </location>
</feature>
<evidence type="ECO:0000256" key="1">
    <source>
        <dbReference type="ARBA" id="ARBA00004141"/>
    </source>
</evidence>
<feature type="domain" description="O-antigen ligase-related" evidence="6">
    <location>
        <begin position="198"/>
        <end position="351"/>
    </location>
</feature>
<dbReference type="EMBL" id="JALPRF010000002">
    <property type="protein sequence ID" value="MCK8492774.1"/>
    <property type="molecule type" value="Genomic_DNA"/>
</dbReference>
<feature type="transmembrane region" description="Helical" evidence="5">
    <location>
        <begin position="168"/>
        <end position="187"/>
    </location>
</feature>
<evidence type="ECO:0000256" key="4">
    <source>
        <dbReference type="ARBA" id="ARBA00023136"/>
    </source>
</evidence>
<dbReference type="Proteomes" id="UP001202180">
    <property type="component" value="Unassembled WGS sequence"/>
</dbReference>
<feature type="transmembrane region" description="Helical" evidence="5">
    <location>
        <begin position="82"/>
        <end position="103"/>
    </location>
</feature>
<accession>A0ABT0HKT4</accession>
<reference evidence="7 8" key="1">
    <citation type="submission" date="2022-04" db="EMBL/GenBank/DDBJ databases">
        <title>Spirosoma sp. strain RP8 genome sequencing and assembly.</title>
        <authorList>
            <person name="Jung Y."/>
        </authorList>
    </citation>
    <scope>NUCLEOTIDE SEQUENCE [LARGE SCALE GENOMIC DNA]</scope>
    <source>
        <strain evidence="7 8">RP8</strain>
    </source>
</reference>
<dbReference type="RefSeq" id="WP_248477366.1">
    <property type="nucleotide sequence ID" value="NZ_JALPRF010000002.1"/>
</dbReference>
<keyword evidence="8" id="KW-1185">Reference proteome</keyword>
<keyword evidence="4 5" id="KW-0472">Membrane</keyword>
<keyword evidence="2 5" id="KW-0812">Transmembrane</keyword>
<organism evidence="7 8">
    <name type="scientific">Spirosoma liriopis</name>
    <dbReference type="NCBI Taxonomy" id="2937440"/>
    <lineage>
        <taxon>Bacteria</taxon>
        <taxon>Pseudomonadati</taxon>
        <taxon>Bacteroidota</taxon>
        <taxon>Cytophagia</taxon>
        <taxon>Cytophagales</taxon>
        <taxon>Cytophagaceae</taxon>
        <taxon>Spirosoma</taxon>
    </lineage>
</organism>
<evidence type="ECO:0000313" key="8">
    <source>
        <dbReference type="Proteomes" id="UP001202180"/>
    </source>
</evidence>
<feature type="transmembrane region" description="Helical" evidence="5">
    <location>
        <begin position="395"/>
        <end position="417"/>
    </location>
</feature>
<evidence type="ECO:0000259" key="6">
    <source>
        <dbReference type="Pfam" id="PF04932"/>
    </source>
</evidence>
<feature type="transmembrane region" description="Helical" evidence="5">
    <location>
        <begin position="335"/>
        <end position="359"/>
    </location>
</feature>
<feature type="transmembrane region" description="Helical" evidence="5">
    <location>
        <begin position="193"/>
        <end position="224"/>
    </location>
</feature>
<evidence type="ECO:0000313" key="7">
    <source>
        <dbReference type="EMBL" id="MCK8492774.1"/>
    </source>
</evidence>
<protein>
    <submittedName>
        <fullName evidence="7">O-antigen ligase family protein</fullName>
    </submittedName>
</protein>
<sequence length="470" mass="53485">MYRLTIALIILFTNFSDFAHYTIVRILPIIFFSAIIFQELIIKKPKINFLNRNFCLLNILAVILIISIIISTRKDVSIDLRAFRILTFLSFVIAFFNTAFNYVKNNDLLTTFVNFAYKPLLFFLSINLFLFFLGFKASDYNIGQAVILSYFGLAIERVEFFLSPGINAYGAVLGIAFNLSLIGFGIVKQKRNIFLSGLIISLISLLLTDSRGAIIFPVIIYCSIKFFFSNLKKPKLLWIVPIIGFVGPFLLLSTLLFLSQTDYGAVVSRSSEDLATGNARSIIWGIAFNDFLAFKPEHHLFGYGEYGQYAAGLSQQWSYIFGDNENAEFMHPHNIFLSIALDYGYFGLIIFTLVQYSIIKAIIISWTSQREVSYLLLGNILYFNLAGITETMFGFYYQNIVYLFFMINLFAFILRYFNKKNQSANVRSNQIYPIPYSASGGTSFERSPIHAGLVQFRSGEEKQELSAANS</sequence>
<evidence type="ECO:0000256" key="3">
    <source>
        <dbReference type="ARBA" id="ARBA00022989"/>
    </source>
</evidence>
<dbReference type="Pfam" id="PF04932">
    <property type="entry name" value="Wzy_C"/>
    <property type="match status" value="1"/>
</dbReference>
<dbReference type="InterPro" id="IPR051533">
    <property type="entry name" value="WaaL-like"/>
</dbReference>
<feature type="transmembrane region" description="Helical" evidence="5">
    <location>
        <begin position="236"/>
        <end position="258"/>
    </location>
</feature>
<feature type="transmembrane region" description="Helical" evidence="5">
    <location>
        <begin position="26"/>
        <end position="42"/>
    </location>
</feature>
<gene>
    <name evidence="7" type="ORF">M0L20_12975</name>
</gene>